<proteinExistence type="predicted"/>
<organism evidence="5 6">
    <name type="scientific">Salipiger mangrovisoli</name>
    <dbReference type="NCBI Taxonomy" id="2865933"/>
    <lineage>
        <taxon>Bacteria</taxon>
        <taxon>Pseudomonadati</taxon>
        <taxon>Pseudomonadota</taxon>
        <taxon>Alphaproteobacteria</taxon>
        <taxon>Rhodobacterales</taxon>
        <taxon>Roseobacteraceae</taxon>
        <taxon>Salipiger</taxon>
    </lineage>
</organism>
<evidence type="ECO:0000256" key="1">
    <source>
        <dbReference type="ARBA" id="ARBA00004141"/>
    </source>
</evidence>
<protein>
    <submittedName>
        <fullName evidence="5">Sugar ABC transporter permease</fullName>
    </submittedName>
</protein>
<dbReference type="RefSeq" id="WP_194137406.1">
    <property type="nucleotide sequence ID" value="NZ_JADFFK010000026.1"/>
</dbReference>
<keyword evidence="3" id="KW-1133">Transmembrane helix</keyword>
<keyword evidence="4" id="KW-0472">Membrane</keyword>
<dbReference type="EMBL" id="JADFFK010000026">
    <property type="protein sequence ID" value="MBE9640134.1"/>
    <property type="molecule type" value="Genomic_DNA"/>
</dbReference>
<gene>
    <name evidence="5" type="ORF">IQ782_25110</name>
</gene>
<reference evidence="5 6" key="1">
    <citation type="journal article" date="2021" name="Int. J. Syst. Evol. Microbiol.">
        <title>Salipiger mangrovisoli sp. nov., isolated from mangrove soil and the proposal for the reclassification of Paraphaeobacter pallidus as Salipiger pallidus comb. nov.</title>
        <authorList>
            <person name="Du J."/>
            <person name="Liu Y."/>
            <person name="Pei T."/>
            <person name="Deng M.R."/>
            <person name="Zhu H."/>
        </authorList>
    </citation>
    <scope>NUCLEOTIDE SEQUENCE [LARGE SCALE GENOMIC DNA]</scope>
    <source>
        <strain evidence="5 6">6D45A</strain>
    </source>
</reference>
<evidence type="ECO:0000313" key="5">
    <source>
        <dbReference type="EMBL" id="MBE9640134.1"/>
    </source>
</evidence>
<accession>A0ABR9X958</accession>
<keyword evidence="6" id="KW-1185">Reference proteome</keyword>
<evidence type="ECO:0000256" key="4">
    <source>
        <dbReference type="ARBA" id="ARBA00023136"/>
    </source>
</evidence>
<name>A0ABR9X958_9RHOB</name>
<evidence type="ECO:0000256" key="2">
    <source>
        <dbReference type="ARBA" id="ARBA00022692"/>
    </source>
</evidence>
<sequence length="63" mass="6707">MAIVIPVSVGMGCWWRFCLVSKPMPGPTTLFVVVTFAANAFRQFEAVATLTKGGPAFASDTIV</sequence>
<dbReference type="SUPFAM" id="SSF161098">
    <property type="entry name" value="MetI-like"/>
    <property type="match status" value="1"/>
</dbReference>
<evidence type="ECO:0000256" key="3">
    <source>
        <dbReference type="ARBA" id="ARBA00022989"/>
    </source>
</evidence>
<comment type="caution">
    <text evidence="5">The sequence shown here is derived from an EMBL/GenBank/DDBJ whole genome shotgun (WGS) entry which is preliminary data.</text>
</comment>
<keyword evidence="2" id="KW-0812">Transmembrane</keyword>
<evidence type="ECO:0000313" key="6">
    <source>
        <dbReference type="Proteomes" id="UP000607796"/>
    </source>
</evidence>
<dbReference type="InterPro" id="IPR035906">
    <property type="entry name" value="MetI-like_sf"/>
</dbReference>
<dbReference type="Proteomes" id="UP000607796">
    <property type="component" value="Unassembled WGS sequence"/>
</dbReference>
<comment type="subcellular location">
    <subcellularLocation>
        <location evidence="1">Membrane</location>
        <topology evidence="1">Multi-pass membrane protein</topology>
    </subcellularLocation>
</comment>